<evidence type="ECO:0000313" key="2">
    <source>
        <dbReference type="EMBL" id="PIW14233.1"/>
    </source>
</evidence>
<dbReference type="PANTHER" id="PTHR33988:SF2">
    <property type="entry name" value="ENDORIBONUCLEASE MAZF"/>
    <property type="match status" value="1"/>
</dbReference>
<name>A0A2M7FY54_9BACT</name>
<protein>
    <recommendedName>
        <fullName evidence="4">Type II toxin-antitoxin system PemK/MazF family toxin</fullName>
    </recommendedName>
</protein>
<dbReference type="GO" id="GO:0006402">
    <property type="term" value="P:mRNA catabolic process"/>
    <property type="evidence" value="ECO:0007669"/>
    <property type="project" value="TreeGrafter"/>
</dbReference>
<dbReference type="Proteomes" id="UP000231019">
    <property type="component" value="Unassembled WGS sequence"/>
</dbReference>
<dbReference type="InterPro" id="IPR011067">
    <property type="entry name" value="Plasmid_toxin/cell-grow_inhib"/>
</dbReference>
<evidence type="ECO:0008006" key="4">
    <source>
        <dbReference type="Google" id="ProtNLM"/>
    </source>
</evidence>
<feature type="region of interest" description="Disordered" evidence="1">
    <location>
        <begin position="158"/>
        <end position="192"/>
    </location>
</feature>
<dbReference type="PANTHER" id="PTHR33988">
    <property type="entry name" value="ENDORIBONUCLEASE MAZF-RELATED"/>
    <property type="match status" value="1"/>
</dbReference>
<accession>A0A2M7FY54</accession>
<feature type="compositionally biased region" description="Low complexity" evidence="1">
    <location>
        <begin position="160"/>
        <end position="169"/>
    </location>
</feature>
<dbReference type="Gene3D" id="2.30.30.110">
    <property type="match status" value="1"/>
</dbReference>
<comment type="caution">
    <text evidence="2">The sequence shown here is derived from an EMBL/GenBank/DDBJ whole genome shotgun (WGS) entry which is preliminary data.</text>
</comment>
<proteinExistence type="predicted"/>
<dbReference type="InterPro" id="IPR003477">
    <property type="entry name" value="PemK-like"/>
</dbReference>
<feature type="compositionally biased region" description="Basic and acidic residues" evidence="1">
    <location>
        <begin position="179"/>
        <end position="192"/>
    </location>
</feature>
<dbReference type="GO" id="GO:0016075">
    <property type="term" value="P:rRNA catabolic process"/>
    <property type="evidence" value="ECO:0007669"/>
    <property type="project" value="TreeGrafter"/>
</dbReference>
<dbReference type="SUPFAM" id="SSF50118">
    <property type="entry name" value="Cell growth inhibitor/plasmid maintenance toxic component"/>
    <property type="match status" value="1"/>
</dbReference>
<reference evidence="2 3" key="1">
    <citation type="submission" date="2017-09" db="EMBL/GenBank/DDBJ databases">
        <title>Depth-based differentiation of microbial function through sediment-hosted aquifers and enrichment of novel symbionts in the deep terrestrial subsurface.</title>
        <authorList>
            <person name="Probst A.J."/>
            <person name="Ladd B."/>
            <person name="Jarett J.K."/>
            <person name="Geller-Mcgrath D.E."/>
            <person name="Sieber C.M."/>
            <person name="Emerson J.B."/>
            <person name="Anantharaman K."/>
            <person name="Thomas B.C."/>
            <person name="Malmstrom R."/>
            <person name="Stieglmeier M."/>
            <person name="Klingl A."/>
            <person name="Woyke T."/>
            <person name="Ryan C.M."/>
            <person name="Banfield J.F."/>
        </authorList>
    </citation>
    <scope>NUCLEOTIDE SEQUENCE [LARGE SCALE GENOMIC DNA]</scope>
    <source>
        <strain evidence="2">CG17_big_fil_post_rev_8_21_14_2_50_48_46</strain>
    </source>
</reference>
<dbReference type="AlphaFoldDB" id="A0A2M7FY54"/>
<dbReference type="GO" id="GO:0003677">
    <property type="term" value="F:DNA binding"/>
    <property type="evidence" value="ECO:0007669"/>
    <property type="project" value="InterPro"/>
</dbReference>
<evidence type="ECO:0000256" key="1">
    <source>
        <dbReference type="SAM" id="MobiDB-lite"/>
    </source>
</evidence>
<gene>
    <name evidence="2" type="ORF">COW36_22450</name>
</gene>
<evidence type="ECO:0000313" key="3">
    <source>
        <dbReference type="Proteomes" id="UP000231019"/>
    </source>
</evidence>
<dbReference type="GO" id="GO:0004521">
    <property type="term" value="F:RNA endonuclease activity"/>
    <property type="evidence" value="ECO:0007669"/>
    <property type="project" value="TreeGrafter"/>
</dbReference>
<dbReference type="EMBL" id="PFFQ01000062">
    <property type="protein sequence ID" value="PIW14233.1"/>
    <property type="molecule type" value="Genomic_DNA"/>
</dbReference>
<sequence length="192" mass="21677">MHSDTPWLHDFENLSREQQQAVQAYIHALRQPVKPPAPQRSLHQGDLYWAVVEKDSETQRGILHPQLIVQDDLLNQSRIETVVVCALSTRLKRANEPGNILLEAQEGNLPKQSVIVVSQLSSIPKTQLGDYIGTLSKQRVEQVFAGLRFLQRAFFHAPPESSSESGEVEFNQASAPAREAQKKRCEESDFRV</sequence>
<organism evidence="2 3">
    <name type="scientific">bacterium (Candidatus Blackallbacteria) CG17_big_fil_post_rev_8_21_14_2_50_48_46</name>
    <dbReference type="NCBI Taxonomy" id="2014261"/>
    <lineage>
        <taxon>Bacteria</taxon>
        <taxon>Candidatus Blackallbacteria</taxon>
    </lineage>
</organism>
<dbReference type="Pfam" id="PF02452">
    <property type="entry name" value="PemK_toxin"/>
    <property type="match status" value="1"/>
</dbReference>